<dbReference type="InterPro" id="IPR018511">
    <property type="entry name" value="Hemolysin-typ_Ca-bd_CS"/>
</dbReference>
<dbReference type="GO" id="GO:0005509">
    <property type="term" value="F:calcium ion binding"/>
    <property type="evidence" value="ECO:0007669"/>
    <property type="project" value="InterPro"/>
</dbReference>
<feature type="compositionally biased region" description="Low complexity" evidence="3">
    <location>
        <begin position="42"/>
        <end position="55"/>
    </location>
</feature>
<keyword evidence="2" id="KW-0964">Secreted</keyword>
<evidence type="ECO:0000256" key="1">
    <source>
        <dbReference type="ARBA" id="ARBA00004613"/>
    </source>
</evidence>
<feature type="region of interest" description="Disordered" evidence="3">
    <location>
        <begin position="23"/>
        <end position="61"/>
    </location>
</feature>
<dbReference type="PANTHER" id="PTHR38340:SF1">
    <property type="entry name" value="S-LAYER PROTEIN"/>
    <property type="match status" value="1"/>
</dbReference>
<evidence type="ECO:0000256" key="2">
    <source>
        <dbReference type="ARBA" id="ARBA00022525"/>
    </source>
</evidence>
<comment type="subcellular location">
    <subcellularLocation>
        <location evidence="1">Secreted</location>
    </subcellularLocation>
</comment>
<keyword evidence="4" id="KW-0732">Signal</keyword>
<accession>A0A1H7IXQ3</accession>
<feature type="compositionally biased region" description="Acidic residues" evidence="3">
    <location>
        <begin position="24"/>
        <end position="41"/>
    </location>
</feature>
<reference evidence="5 6" key="1">
    <citation type="submission" date="2016-10" db="EMBL/GenBank/DDBJ databases">
        <authorList>
            <person name="de Groot N.N."/>
        </authorList>
    </citation>
    <scope>NUCLEOTIDE SEQUENCE [LARGE SCALE GENOMIC DNA]</scope>
    <source>
        <strain evidence="5 6">DSM 14858</strain>
    </source>
</reference>
<sequence length="330" mass="33131">MFLLAGLVGLFVSGMMVAMPFPDESSEADDATDADAEETSEEASGGSLLDMLGDGETTSPAATLQNVGADADAISGLPVIPIGDLDEIVPDAPPRDQIAGDHLTDGMAGSSAGPIHLDGDAMLGNGSADDMTGGDGNDVLSGGSGSDQLHGDGGDDTLHGDTGDDLLSGGDGDDLIDGGDGNDRLFGGEGRDTLVGGAGDDLLDGSVLDSDTGLDRDTGDRLLGGEGNDTLAGSNGDTLMGGSGEDLYLFRAASVAQFGTGGALDDAPVIEDFDPVEDAIEIMFEGDGIPVFRIVPNGTETHIEVDDVIVARLAGTPDLSLDHIQLVQIG</sequence>
<feature type="region of interest" description="Disordered" evidence="3">
    <location>
        <begin position="85"/>
        <end position="237"/>
    </location>
</feature>
<evidence type="ECO:0000313" key="5">
    <source>
        <dbReference type="EMBL" id="SEK66450.1"/>
    </source>
</evidence>
<evidence type="ECO:0000256" key="3">
    <source>
        <dbReference type="SAM" id="MobiDB-lite"/>
    </source>
</evidence>
<dbReference type="SUPFAM" id="SSF51120">
    <property type="entry name" value="beta-Roll"/>
    <property type="match status" value="1"/>
</dbReference>
<dbReference type="InterPro" id="IPR001343">
    <property type="entry name" value="Hemolysn_Ca-bd"/>
</dbReference>
<organism evidence="5 6">
    <name type="scientific">Jannaschia helgolandensis</name>
    <dbReference type="NCBI Taxonomy" id="188906"/>
    <lineage>
        <taxon>Bacteria</taxon>
        <taxon>Pseudomonadati</taxon>
        <taxon>Pseudomonadota</taxon>
        <taxon>Alphaproteobacteria</taxon>
        <taxon>Rhodobacterales</taxon>
        <taxon>Roseobacteraceae</taxon>
        <taxon>Jannaschia</taxon>
    </lineage>
</organism>
<keyword evidence="6" id="KW-1185">Reference proteome</keyword>
<feature type="chain" id="PRO_5011462765" evidence="4">
    <location>
        <begin position="19"/>
        <end position="330"/>
    </location>
</feature>
<dbReference type="GO" id="GO:0005576">
    <property type="term" value="C:extracellular region"/>
    <property type="evidence" value="ECO:0007669"/>
    <property type="project" value="UniProtKB-SubCell"/>
</dbReference>
<protein>
    <submittedName>
        <fullName evidence="5">Hemolysin-type calcium-binding repeat-containing protein</fullName>
    </submittedName>
</protein>
<dbReference type="PROSITE" id="PS00330">
    <property type="entry name" value="HEMOLYSIN_CALCIUM"/>
    <property type="match status" value="4"/>
</dbReference>
<dbReference type="PRINTS" id="PR00313">
    <property type="entry name" value="CABNDNGRPT"/>
</dbReference>
<evidence type="ECO:0000256" key="4">
    <source>
        <dbReference type="SAM" id="SignalP"/>
    </source>
</evidence>
<dbReference type="InterPro" id="IPR011049">
    <property type="entry name" value="Serralysin-like_metalloprot_C"/>
</dbReference>
<dbReference type="AlphaFoldDB" id="A0A1H7IXQ3"/>
<feature type="compositionally biased region" description="Basic and acidic residues" evidence="3">
    <location>
        <begin position="149"/>
        <end position="162"/>
    </location>
</feature>
<name>A0A1H7IXQ3_9RHOB</name>
<feature type="signal peptide" evidence="4">
    <location>
        <begin position="1"/>
        <end position="18"/>
    </location>
</feature>
<proteinExistence type="predicted"/>
<dbReference type="EMBL" id="FNZQ01000001">
    <property type="protein sequence ID" value="SEK66450.1"/>
    <property type="molecule type" value="Genomic_DNA"/>
</dbReference>
<dbReference type="InterPro" id="IPR050557">
    <property type="entry name" value="RTX_toxin/Mannuronan_C5-epim"/>
</dbReference>
<dbReference type="STRING" id="188906.SAMN04488526_1187"/>
<dbReference type="PANTHER" id="PTHR38340">
    <property type="entry name" value="S-LAYER PROTEIN"/>
    <property type="match status" value="1"/>
</dbReference>
<dbReference type="Proteomes" id="UP000199283">
    <property type="component" value="Unassembled WGS sequence"/>
</dbReference>
<evidence type="ECO:0000313" key="6">
    <source>
        <dbReference type="Proteomes" id="UP000199283"/>
    </source>
</evidence>
<gene>
    <name evidence="5" type="ORF">SAMN04488526_1187</name>
</gene>
<dbReference type="RefSeq" id="WP_175495779.1">
    <property type="nucleotide sequence ID" value="NZ_FNZQ01000001.1"/>
</dbReference>
<dbReference type="Pfam" id="PF00353">
    <property type="entry name" value="HemolysinCabind"/>
    <property type="match status" value="2"/>
</dbReference>
<dbReference type="Gene3D" id="2.150.10.10">
    <property type="entry name" value="Serralysin-like metalloprotease, C-terminal"/>
    <property type="match status" value="2"/>
</dbReference>